<proteinExistence type="predicted"/>
<comment type="caution">
    <text evidence="1">The sequence shown here is derived from an EMBL/GenBank/DDBJ whole genome shotgun (WGS) entry which is preliminary data.</text>
</comment>
<gene>
    <name evidence="1" type="ORF">CORMATOL_01057</name>
</gene>
<evidence type="ECO:0000313" key="1">
    <source>
        <dbReference type="EMBL" id="EEG27394.1"/>
    </source>
</evidence>
<protein>
    <recommendedName>
        <fullName evidence="3">Phage portal protein</fullName>
    </recommendedName>
</protein>
<reference evidence="1 2" key="1">
    <citation type="submission" date="2009-01" db="EMBL/GenBank/DDBJ databases">
        <authorList>
            <person name="Fulton L."/>
            <person name="Clifton S."/>
            <person name="Chinwalla A.T."/>
            <person name="Mitreva M."/>
            <person name="Sodergren E."/>
            <person name="Weinstock G."/>
            <person name="Clifton S."/>
            <person name="Dooling D.J."/>
            <person name="Fulton B."/>
            <person name="Minx P."/>
            <person name="Pepin K.H."/>
            <person name="Johnson M."/>
            <person name="Bhonagiri V."/>
            <person name="Nash W.E."/>
            <person name="Mardis E.R."/>
            <person name="Wilson R.K."/>
        </authorList>
    </citation>
    <scope>NUCLEOTIDE SEQUENCE [LARGE SCALE GENOMIC DNA]</scope>
    <source>
        <strain evidence="1 2">ATCC 33806</strain>
    </source>
</reference>
<sequence length="474" mass="52898">MSMSHSQVLAAARGLLAQYARERQVFDRINSAMRPWNRQEIINRFGILKDKNANLMIDRQIQLARDSQTMYLPLVLDTFAQSMKVEDYFSGVDAGARARAWKHWQRNNLDARQTGITRAALQYGTAYAVVDQGVVGGNAAPLITGVSPRHMTAYYGEAYAWPGESGVASEWPILALEVKGNRMRLFDEEKIYYIGAIETPQEIKDWAAHPWNTAQNLQLIEARDHHAGVPPVVRFRDRWLLEGEEVAGIIEPLIALQSRIDRTSWEAAVAQYYSAFKQRYVIGWAPADDVEGIRMRASDVWLIDADAKVGQFDETDIRQYVDVKQASIRDMAAIAQVPAQSLGANAISNVSADGLAAMESAKDRKSSEIRTSLGESYEQLLRLCAHLDGDQQEAADFASEVKWADMTARSFAQTVDALGKLATMLSIPPEILWEDIPGFTAEKIKRIKQTMTRTPGFDAFDATAEPPLGDTITR</sequence>
<dbReference type="HOGENOM" id="CLU_037838_3_0_11"/>
<evidence type="ECO:0008006" key="3">
    <source>
        <dbReference type="Google" id="ProtNLM"/>
    </source>
</evidence>
<dbReference type="Proteomes" id="UP000006247">
    <property type="component" value="Unassembled WGS sequence"/>
</dbReference>
<name>C0E252_9CORY</name>
<evidence type="ECO:0000313" key="2">
    <source>
        <dbReference type="Proteomes" id="UP000006247"/>
    </source>
</evidence>
<dbReference type="EMBL" id="ACEB01000017">
    <property type="protein sequence ID" value="EEG27394.1"/>
    <property type="molecule type" value="Genomic_DNA"/>
</dbReference>
<organism evidence="1 2">
    <name type="scientific">Corynebacterium matruchotii ATCC 33806</name>
    <dbReference type="NCBI Taxonomy" id="566549"/>
    <lineage>
        <taxon>Bacteria</taxon>
        <taxon>Bacillati</taxon>
        <taxon>Actinomycetota</taxon>
        <taxon>Actinomycetes</taxon>
        <taxon>Mycobacteriales</taxon>
        <taxon>Corynebacteriaceae</taxon>
        <taxon>Corynebacterium</taxon>
    </lineage>
</organism>
<dbReference type="AlphaFoldDB" id="C0E252"/>
<dbReference type="InterPro" id="IPR021145">
    <property type="entry name" value="Portal_protein_SPP1_Gp6-like"/>
</dbReference>
<accession>C0E252</accession>
<dbReference type="Pfam" id="PF05133">
    <property type="entry name" value="SPP1_portal"/>
    <property type="match status" value="1"/>
</dbReference>